<dbReference type="AlphaFoldDB" id="A0A2I1IKS6"/>
<gene>
    <name evidence="1" type="ORF">CYJ19_08395</name>
</gene>
<evidence type="ECO:0000313" key="1">
    <source>
        <dbReference type="EMBL" id="PKY71733.1"/>
    </source>
</evidence>
<dbReference type="Proteomes" id="UP000235122">
    <property type="component" value="Unassembled WGS sequence"/>
</dbReference>
<dbReference type="GeneID" id="35866471"/>
<keyword evidence="2" id="KW-1185">Reference proteome</keyword>
<dbReference type="STRING" id="33007.HMPREF3198_01736"/>
<protein>
    <recommendedName>
        <fullName evidence="3">Glycosyl transferase family 4</fullName>
    </recommendedName>
</protein>
<reference evidence="1 2" key="1">
    <citation type="submission" date="2017-12" db="EMBL/GenBank/DDBJ databases">
        <title>Phylogenetic diversity of female urinary microbiome.</title>
        <authorList>
            <person name="Thomas-White K."/>
            <person name="Wolfe A.J."/>
        </authorList>
    </citation>
    <scope>NUCLEOTIDE SEQUENCE [LARGE SCALE GENOMIC DNA]</scope>
    <source>
        <strain evidence="1 2">UMB0402</strain>
    </source>
</reference>
<comment type="caution">
    <text evidence="1">The sequence shown here is derived from an EMBL/GenBank/DDBJ whole genome shotgun (WGS) entry which is preliminary data.</text>
</comment>
<sequence length="276" mass="27841">MKAGCFGVGLAAVSSAVASRIVGDRKEWERQNFTGQSLSLRGGVLSAAVAVGASSLGVLVSGKSLLPAALLTGVSAWSGYIDDMDQGERDGKKVAKGLRGHLTALKDGYISTGLVKLAAIGGASALAALTLGRRRGKAGLGDWLAGASMLAAGTNMINLLDLRPVRARKGVLALSLPLSLVSGPAGTLGGIATVAAAKGFSQDAKACTMLGDTGANALGALTFYGLAKALPLSARYGGAALLVALTFASEKVSFSEVIDSVDVLRKIDSWGRPDGR</sequence>
<dbReference type="RefSeq" id="WP_024332196.1">
    <property type="nucleotide sequence ID" value="NZ_JASOXK010000009.1"/>
</dbReference>
<dbReference type="EMBL" id="PKKO01000005">
    <property type="protein sequence ID" value="PKY71733.1"/>
    <property type="molecule type" value="Genomic_DNA"/>
</dbReference>
<organism evidence="1 2">
    <name type="scientific">Winkia neuii</name>
    <dbReference type="NCBI Taxonomy" id="33007"/>
    <lineage>
        <taxon>Bacteria</taxon>
        <taxon>Bacillati</taxon>
        <taxon>Actinomycetota</taxon>
        <taxon>Actinomycetes</taxon>
        <taxon>Actinomycetales</taxon>
        <taxon>Actinomycetaceae</taxon>
        <taxon>Winkia</taxon>
    </lineage>
</organism>
<accession>A0A2I1IKS6</accession>
<evidence type="ECO:0000313" key="2">
    <source>
        <dbReference type="Proteomes" id="UP000235122"/>
    </source>
</evidence>
<name>A0A2I1IKS6_9ACTO</name>
<proteinExistence type="predicted"/>
<evidence type="ECO:0008006" key="3">
    <source>
        <dbReference type="Google" id="ProtNLM"/>
    </source>
</evidence>